<protein>
    <submittedName>
        <fullName evidence="1">Uncharacterized protein</fullName>
    </submittedName>
</protein>
<proteinExistence type="predicted"/>
<gene>
    <name evidence="1" type="ORF">E1A91_D12G063700v1</name>
</gene>
<reference evidence="1 2" key="1">
    <citation type="submission" date="2019-07" db="EMBL/GenBank/DDBJ databases">
        <title>WGS assembly of Gossypium mustelinum.</title>
        <authorList>
            <person name="Chen Z.J."/>
            <person name="Sreedasyam A."/>
            <person name="Ando A."/>
            <person name="Song Q."/>
            <person name="De L."/>
            <person name="Hulse-Kemp A."/>
            <person name="Ding M."/>
            <person name="Ye W."/>
            <person name="Kirkbride R."/>
            <person name="Jenkins J."/>
            <person name="Plott C."/>
            <person name="Lovell J."/>
            <person name="Lin Y.-M."/>
            <person name="Vaughn R."/>
            <person name="Liu B."/>
            <person name="Li W."/>
            <person name="Simpson S."/>
            <person name="Scheffler B."/>
            <person name="Saski C."/>
            <person name="Grover C."/>
            <person name="Hu G."/>
            <person name="Conover J."/>
            <person name="Carlson J."/>
            <person name="Shu S."/>
            <person name="Boston L."/>
            <person name="Williams M."/>
            <person name="Peterson D."/>
            <person name="Mcgee K."/>
            <person name="Jones D."/>
            <person name="Wendel J."/>
            <person name="Stelly D."/>
            <person name="Grimwood J."/>
            <person name="Schmutz J."/>
        </authorList>
    </citation>
    <scope>NUCLEOTIDE SEQUENCE [LARGE SCALE GENOMIC DNA]</scope>
    <source>
        <strain evidence="1">1408120.09</strain>
    </source>
</reference>
<evidence type="ECO:0000313" key="1">
    <source>
        <dbReference type="EMBL" id="TYI49870.1"/>
    </source>
</evidence>
<dbReference type="Proteomes" id="UP000323597">
    <property type="component" value="Chromosome D12"/>
</dbReference>
<organism evidence="1 2">
    <name type="scientific">Gossypium mustelinum</name>
    <name type="common">Cotton</name>
    <name type="synonym">Gossypium caicoense</name>
    <dbReference type="NCBI Taxonomy" id="34275"/>
    <lineage>
        <taxon>Eukaryota</taxon>
        <taxon>Viridiplantae</taxon>
        <taxon>Streptophyta</taxon>
        <taxon>Embryophyta</taxon>
        <taxon>Tracheophyta</taxon>
        <taxon>Spermatophyta</taxon>
        <taxon>Magnoliopsida</taxon>
        <taxon>eudicotyledons</taxon>
        <taxon>Gunneridae</taxon>
        <taxon>Pentapetalae</taxon>
        <taxon>rosids</taxon>
        <taxon>malvids</taxon>
        <taxon>Malvales</taxon>
        <taxon>Malvaceae</taxon>
        <taxon>Malvoideae</taxon>
        <taxon>Gossypium</taxon>
    </lineage>
</organism>
<keyword evidence="2" id="KW-1185">Reference proteome</keyword>
<name>A0A5D2SBE3_GOSMU</name>
<accession>A0A5D2SBE3</accession>
<dbReference type="AlphaFoldDB" id="A0A5D2SBE3"/>
<sequence length="44" mass="5100">MEGLLQAGSSYFYYNVTDTSSGWKSSEILSHYQAIDLYQRIQTF</sequence>
<dbReference type="EMBL" id="CM017660">
    <property type="protein sequence ID" value="TYI49870.1"/>
    <property type="molecule type" value="Genomic_DNA"/>
</dbReference>
<evidence type="ECO:0000313" key="2">
    <source>
        <dbReference type="Proteomes" id="UP000323597"/>
    </source>
</evidence>